<evidence type="ECO:0000256" key="1">
    <source>
        <dbReference type="SAM" id="MobiDB-lite"/>
    </source>
</evidence>
<comment type="caution">
    <text evidence="2">The sequence shown here is derived from an EMBL/GenBank/DDBJ whole genome shotgun (WGS) entry which is preliminary data.</text>
</comment>
<dbReference type="EMBL" id="JACGCI010000055">
    <property type="protein sequence ID" value="KAF6750613.1"/>
    <property type="molecule type" value="Genomic_DNA"/>
</dbReference>
<sequence length="697" mass="76005">MDSLATRFPTLYSASRAIQPYCCTGGGGIPPGKTNRKRGIMKHHLESMVHEMAVAAADFDLGEDPVFECFRQHVSRLWLALDGASYSDRLALHLFWWLEANPRPQESFLGFPGPDPAPPVLAGADRSPSVSDLIFPFKLEETDSSSNKSLLSFGPPHDFADGDLAPPPPPPGFSSRPSFLYDGPAWIPLRDAAYDSLVADAAAVSRLRPFIEVPSRVRPPTGESGPVAGPSNVLSSPVTPIKRAREPRLSTAGSSPQQAISIPSDSPPPPKKRKTDDSKEGKKREKGKGRAGAGPSGEVPETPVKTVGVTPHEGMRKRAMYLFRPDDKFHPAGITPPDILLPYPNNFKKRLVDQDGNELPNGHWAYGAERNLTDENPATIREDGATKMYREGPLTDAAPFFKTLTKPAVQNPESRHRFACATCAGRGIDCTGGDLLGGTRCDQCAATKAACCGYQFTAPRPARDGSLSLIDELAPRRVQTLARLIMQELGSARVLYALYEDAEERALAYAKDLSNRFRRNVNSSWHNHLRQLVGDAVDLDALTEIIAFAEADPLTQVEFHPRTQNALLTRVTDESITIDARARVGTASPSQDVLEHDLPPAPPAPRQFNPRSARITLNHQTARQEKREKQAAKGKGKEKEKVRESVVERIYVGGDLSSDDEEKEEEEEEAAPASADEEGDTEVESENGESGEREVVG</sequence>
<organism evidence="2 3">
    <name type="scientific">Ephemerocybe angulata</name>
    <dbReference type="NCBI Taxonomy" id="980116"/>
    <lineage>
        <taxon>Eukaryota</taxon>
        <taxon>Fungi</taxon>
        <taxon>Dikarya</taxon>
        <taxon>Basidiomycota</taxon>
        <taxon>Agaricomycotina</taxon>
        <taxon>Agaricomycetes</taxon>
        <taxon>Agaricomycetidae</taxon>
        <taxon>Agaricales</taxon>
        <taxon>Agaricineae</taxon>
        <taxon>Psathyrellaceae</taxon>
        <taxon>Ephemerocybe</taxon>
    </lineage>
</organism>
<feature type="region of interest" description="Disordered" evidence="1">
    <location>
        <begin position="215"/>
        <end position="308"/>
    </location>
</feature>
<reference evidence="2 3" key="1">
    <citation type="submission" date="2020-07" db="EMBL/GenBank/DDBJ databases">
        <title>Comparative genomics of pyrophilous fungi reveals a link between fire events and developmental genes.</title>
        <authorList>
            <consortium name="DOE Joint Genome Institute"/>
            <person name="Steindorff A.S."/>
            <person name="Carver A."/>
            <person name="Calhoun S."/>
            <person name="Stillman K."/>
            <person name="Liu H."/>
            <person name="Lipzen A."/>
            <person name="Pangilinan J."/>
            <person name="Labutti K."/>
            <person name="Bruns T.D."/>
            <person name="Grigoriev I.V."/>
        </authorList>
    </citation>
    <scope>NUCLEOTIDE SEQUENCE [LARGE SCALE GENOMIC DNA]</scope>
    <source>
        <strain evidence="2 3">CBS 144469</strain>
    </source>
</reference>
<feature type="region of interest" description="Disordered" evidence="1">
    <location>
        <begin position="583"/>
        <end position="697"/>
    </location>
</feature>
<protein>
    <submittedName>
        <fullName evidence="2">Uncharacterized protein</fullName>
    </submittedName>
</protein>
<keyword evidence="3" id="KW-1185">Reference proteome</keyword>
<feature type="compositionally biased region" description="Basic and acidic residues" evidence="1">
    <location>
        <begin position="622"/>
        <end position="647"/>
    </location>
</feature>
<dbReference type="Proteomes" id="UP000521943">
    <property type="component" value="Unassembled WGS sequence"/>
</dbReference>
<dbReference type="OrthoDB" id="3081865at2759"/>
<feature type="region of interest" description="Disordered" evidence="1">
    <location>
        <begin position="157"/>
        <end position="176"/>
    </location>
</feature>
<proteinExistence type="predicted"/>
<dbReference type="AlphaFoldDB" id="A0A8H6HP47"/>
<evidence type="ECO:0000313" key="3">
    <source>
        <dbReference type="Proteomes" id="UP000521943"/>
    </source>
</evidence>
<accession>A0A8H6HP47</accession>
<name>A0A8H6HP47_9AGAR</name>
<evidence type="ECO:0000313" key="2">
    <source>
        <dbReference type="EMBL" id="KAF6750613.1"/>
    </source>
</evidence>
<gene>
    <name evidence="2" type="ORF">DFP72DRAFT_1072072</name>
</gene>
<feature type="compositionally biased region" description="Low complexity" evidence="1">
    <location>
        <begin position="254"/>
        <end position="264"/>
    </location>
</feature>
<feature type="compositionally biased region" description="Acidic residues" evidence="1">
    <location>
        <begin position="657"/>
        <end position="689"/>
    </location>
</feature>
<feature type="compositionally biased region" description="Basic and acidic residues" evidence="1">
    <location>
        <begin position="274"/>
        <end position="283"/>
    </location>
</feature>